<dbReference type="CDD" id="cd00347">
    <property type="entry name" value="Flavin_utilizing_monoxygenases"/>
    <property type="match status" value="1"/>
</dbReference>
<dbReference type="Gene3D" id="3.20.20.30">
    <property type="entry name" value="Luciferase-like domain"/>
    <property type="match status" value="1"/>
</dbReference>
<dbReference type="NCBIfam" id="TIGR03558">
    <property type="entry name" value="oxido_grp_1"/>
    <property type="match status" value="1"/>
</dbReference>
<sequence length="356" mass="38415">MSFALHPAPRFGSAPFGLSAHAGGGPGVGQSAQEGLNDTIETAKTADRMGYHRFWMSEHHAMPALSVASPPLMMARLTADTQRIRLGAGGIMLPNHAPLIVAEQFGMLEALAPGRIDLGVGRAPGTDGATASALRRENLGAESFDEQVAELLGFLADDFPDHHPYSQVHAVPGPWQNKENRIAVPGRQTPLWILGSSPYSAQLAARLGRPYAFALQFGDADIETALRIYRGNFAPSKVLRAPYVMVSLSAIASRDAEFAKAEATSTAMAMLRMFKRESFKLLDPKEVAEYPATVQEQAIIQMYAQRTLAGTAEQVARRLEALQASTGADELMLVTASYWQGSGAQTLRLLAEHYQN</sequence>
<evidence type="ECO:0000259" key="2">
    <source>
        <dbReference type="Pfam" id="PF00296"/>
    </source>
</evidence>
<dbReference type="InterPro" id="IPR011251">
    <property type="entry name" value="Luciferase-like_dom"/>
</dbReference>
<evidence type="ECO:0000313" key="3">
    <source>
        <dbReference type="EMBL" id="UUX59373.1"/>
    </source>
</evidence>
<dbReference type="EMBL" id="CP102487">
    <property type="protein sequence ID" value="UUX59373.1"/>
    <property type="molecule type" value="Genomic_DNA"/>
</dbReference>
<evidence type="ECO:0000256" key="1">
    <source>
        <dbReference type="ARBA" id="ARBA00007789"/>
    </source>
</evidence>
<dbReference type="RefSeq" id="WP_257745827.1">
    <property type="nucleotide sequence ID" value="NZ_CP102487.1"/>
</dbReference>
<feature type="domain" description="Luciferase-like" evidence="2">
    <location>
        <begin position="24"/>
        <end position="328"/>
    </location>
</feature>
<gene>
    <name evidence="3" type="ORF">NUH22_01650</name>
</gene>
<dbReference type="Pfam" id="PF00296">
    <property type="entry name" value="Bac_luciferase"/>
    <property type="match status" value="1"/>
</dbReference>
<protein>
    <submittedName>
        <fullName evidence="3">LLM class flavin-dependent oxidoreductase</fullName>
    </submittedName>
</protein>
<dbReference type="PANTHER" id="PTHR30137:SF6">
    <property type="entry name" value="LUCIFERASE-LIKE MONOOXYGENASE"/>
    <property type="match status" value="1"/>
</dbReference>
<dbReference type="InterPro" id="IPR019949">
    <property type="entry name" value="CmoO-like"/>
</dbReference>
<organism evidence="3 4">
    <name type="scientific">Glutamicibacter halophytocola</name>
    <dbReference type="NCBI Taxonomy" id="1933880"/>
    <lineage>
        <taxon>Bacteria</taxon>
        <taxon>Bacillati</taxon>
        <taxon>Actinomycetota</taxon>
        <taxon>Actinomycetes</taxon>
        <taxon>Micrococcales</taxon>
        <taxon>Micrococcaceae</taxon>
        <taxon>Glutamicibacter</taxon>
    </lineage>
</organism>
<dbReference type="GO" id="GO:0016705">
    <property type="term" value="F:oxidoreductase activity, acting on paired donors, with incorporation or reduction of molecular oxygen"/>
    <property type="evidence" value="ECO:0007669"/>
    <property type="project" value="InterPro"/>
</dbReference>
<comment type="similarity">
    <text evidence="1">To bacterial alkanal monooxygenase alpha and beta chains.</text>
</comment>
<dbReference type="AlphaFoldDB" id="A0AA94XSW3"/>
<dbReference type="InterPro" id="IPR050766">
    <property type="entry name" value="Bact_Lucif_Oxidored"/>
</dbReference>
<evidence type="ECO:0000313" key="4">
    <source>
        <dbReference type="Proteomes" id="UP001060018"/>
    </source>
</evidence>
<dbReference type="SUPFAM" id="SSF51679">
    <property type="entry name" value="Bacterial luciferase-like"/>
    <property type="match status" value="1"/>
</dbReference>
<dbReference type="PANTHER" id="PTHR30137">
    <property type="entry name" value="LUCIFERASE-LIKE MONOOXYGENASE"/>
    <property type="match status" value="1"/>
</dbReference>
<dbReference type="GO" id="GO:0005829">
    <property type="term" value="C:cytosol"/>
    <property type="evidence" value="ECO:0007669"/>
    <property type="project" value="TreeGrafter"/>
</dbReference>
<dbReference type="InterPro" id="IPR036661">
    <property type="entry name" value="Luciferase-like_sf"/>
</dbReference>
<accession>A0AA94XSW3</accession>
<name>A0AA94XSW3_9MICC</name>
<reference evidence="3" key="1">
    <citation type="journal article" date="2022" name="Pest Manag. Sci.">
        <title>Glutamicibacter halophytocola-mediated host fitness of potato tuber moth on Solanaceae crops.</title>
        <authorList>
            <person name="Wang W."/>
            <person name="Xiao G."/>
            <person name="Du G."/>
            <person name="Chang L."/>
            <person name="Yang Y."/>
            <person name="Ye J."/>
            <person name="Chen B."/>
        </authorList>
    </citation>
    <scope>NUCLEOTIDE SEQUENCE</scope>
    <source>
        <strain evidence="3">S2</strain>
    </source>
</reference>
<proteinExistence type="predicted"/>
<dbReference type="Proteomes" id="UP001060018">
    <property type="component" value="Chromosome"/>
</dbReference>